<evidence type="ECO:0000313" key="10">
    <source>
        <dbReference type="Proteomes" id="UP000218627"/>
    </source>
</evidence>
<comment type="subcellular location">
    <subcellularLocation>
        <location evidence="1">Membrane</location>
        <topology evidence="1">Multi-pass membrane protein</topology>
    </subcellularLocation>
</comment>
<dbReference type="GO" id="GO:0015297">
    <property type="term" value="F:antiporter activity"/>
    <property type="evidence" value="ECO:0007669"/>
    <property type="project" value="InterPro"/>
</dbReference>
<dbReference type="EMBL" id="OBEN01000005">
    <property type="protein sequence ID" value="SNZ14341.1"/>
    <property type="molecule type" value="Genomic_DNA"/>
</dbReference>
<keyword evidence="3" id="KW-0813">Transport</keyword>
<comment type="similarity">
    <text evidence="2">Belongs to the monovalent cation:proton antiporter 2 (CPA2) transporter (TC 2.A.37) family.</text>
</comment>
<dbReference type="Proteomes" id="UP000218627">
    <property type="component" value="Unassembled WGS sequence"/>
</dbReference>
<feature type="transmembrane region" description="Helical" evidence="7">
    <location>
        <begin position="87"/>
        <end position="106"/>
    </location>
</feature>
<evidence type="ECO:0000256" key="6">
    <source>
        <dbReference type="ARBA" id="ARBA00023136"/>
    </source>
</evidence>
<dbReference type="RefSeq" id="WP_096602075.1">
    <property type="nucleotide sequence ID" value="NZ_OBEN01000005.1"/>
</dbReference>
<feature type="transmembrane region" description="Helical" evidence="7">
    <location>
        <begin position="112"/>
        <end position="133"/>
    </location>
</feature>
<dbReference type="OrthoDB" id="9781411at2"/>
<evidence type="ECO:0000256" key="3">
    <source>
        <dbReference type="ARBA" id="ARBA00022448"/>
    </source>
</evidence>
<keyword evidence="5 7" id="KW-1133">Transmembrane helix</keyword>
<evidence type="ECO:0000256" key="1">
    <source>
        <dbReference type="ARBA" id="ARBA00004141"/>
    </source>
</evidence>
<dbReference type="Gene3D" id="1.20.1530.20">
    <property type="match status" value="1"/>
</dbReference>
<feature type="transmembrane region" description="Helical" evidence="7">
    <location>
        <begin position="173"/>
        <end position="194"/>
    </location>
</feature>
<reference evidence="10" key="1">
    <citation type="submission" date="2017-09" db="EMBL/GenBank/DDBJ databases">
        <authorList>
            <person name="Varghese N."/>
            <person name="Submissions S."/>
        </authorList>
    </citation>
    <scope>NUCLEOTIDE SEQUENCE [LARGE SCALE GENOMIC DNA]</scope>
    <source>
        <strain evidence="10">DSM 2913</strain>
    </source>
</reference>
<feature type="transmembrane region" description="Helical" evidence="7">
    <location>
        <begin position="328"/>
        <end position="345"/>
    </location>
</feature>
<protein>
    <submittedName>
        <fullName evidence="9">Potassium/proton antiporter membrane subunit, CPA2 family</fullName>
    </submittedName>
</protein>
<evidence type="ECO:0000256" key="5">
    <source>
        <dbReference type="ARBA" id="ARBA00022989"/>
    </source>
</evidence>
<feature type="transmembrane region" description="Helical" evidence="7">
    <location>
        <begin position="145"/>
        <end position="167"/>
    </location>
</feature>
<dbReference type="PANTHER" id="PTHR42751:SF3">
    <property type="entry name" value="SODIUM_GLUTAMATE SYMPORTER"/>
    <property type="match status" value="1"/>
</dbReference>
<feature type="transmembrane region" description="Helical" evidence="7">
    <location>
        <begin position="214"/>
        <end position="235"/>
    </location>
</feature>
<feature type="transmembrane region" description="Helical" evidence="7">
    <location>
        <begin position="289"/>
        <end position="316"/>
    </location>
</feature>
<keyword evidence="6 7" id="KW-0472">Membrane</keyword>
<dbReference type="InterPro" id="IPR038770">
    <property type="entry name" value="Na+/solute_symporter_sf"/>
</dbReference>
<dbReference type="Pfam" id="PF00999">
    <property type="entry name" value="Na_H_Exchanger"/>
    <property type="match status" value="1"/>
</dbReference>
<dbReference type="InterPro" id="IPR006153">
    <property type="entry name" value="Cation/H_exchanger_TM"/>
</dbReference>
<feature type="transmembrane region" description="Helical" evidence="7">
    <location>
        <begin position="6"/>
        <end position="24"/>
    </location>
</feature>
<evidence type="ECO:0000313" key="9">
    <source>
        <dbReference type="EMBL" id="SNZ14341.1"/>
    </source>
</evidence>
<dbReference type="GO" id="GO:1902600">
    <property type="term" value="P:proton transmembrane transport"/>
    <property type="evidence" value="ECO:0007669"/>
    <property type="project" value="InterPro"/>
</dbReference>
<proteinExistence type="inferred from homology"/>
<dbReference type="GO" id="GO:0016020">
    <property type="term" value="C:membrane"/>
    <property type="evidence" value="ECO:0007669"/>
    <property type="project" value="UniProtKB-SubCell"/>
</dbReference>
<name>A0A285P392_9AQUI</name>
<dbReference type="PANTHER" id="PTHR42751">
    <property type="entry name" value="SODIUM/HYDROGEN EXCHANGER FAMILY/TRKA DOMAIN PROTEIN"/>
    <property type="match status" value="1"/>
</dbReference>
<accession>A0A285P392</accession>
<keyword evidence="10" id="KW-1185">Reference proteome</keyword>
<dbReference type="AlphaFoldDB" id="A0A285P392"/>
<evidence type="ECO:0000256" key="7">
    <source>
        <dbReference type="SAM" id="Phobius"/>
    </source>
</evidence>
<evidence type="ECO:0000256" key="4">
    <source>
        <dbReference type="ARBA" id="ARBA00022692"/>
    </source>
</evidence>
<feature type="transmembrane region" description="Helical" evidence="7">
    <location>
        <begin position="52"/>
        <end position="75"/>
    </location>
</feature>
<evidence type="ECO:0000259" key="8">
    <source>
        <dbReference type="Pfam" id="PF00999"/>
    </source>
</evidence>
<keyword evidence="4 7" id="KW-0812">Transmembrane</keyword>
<feature type="domain" description="Cation/H+ exchanger transmembrane" evidence="8">
    <location>
        <begin position="15"/>
        <end position="364"/>
    </location>
</feature>
<gene>
    <name evidence="9" type="ORF">SAMN06265353_1042</name>
</gene>
<organism evidence="9 10">
    <name type="scientific">Hydrogenobacter hydrogenophilus</name>
    <dbReference type="NCBI Taxonomy" id="35835"/>
    <lineage>
        <taxon>Bacteria</taxon>
        <taxon>Pseudomonadati</taxon>
        <taxon>Aquificota</taxon>
        <taxon>Aquificia</taxon>
        <taxon>Aquificales</taxon>
        <taxon>Aquificaceae</taxon>
        <taxon>Hydrogenobacter</taxon>
    </lineage>
</organism>
<evidence type="ECO:0000256" key="2">
    <source>
        <dbReference type="ARBA" id="ARBA00005551"/>
    </source>
</evidence>
<sequence>MSEGIQLAYAGFVLLLMFFMAYTLKFLKFPYIASFMLSGLLLRSFLPKDVSNFLSVFEHSAVALLFFFIGLEYSFERLMGMFKVVKAGFIDFFINFLPVLGVSYVFTKDLVLSLVLASAVYPSSTAITAKLFMDYKRLINPEVDLLIGLLIFEDLICIILLSFLTSFVSSGDLSLYFVGRSFLILVMIFVLFYLLKDAVKVFFDILERRVDESLFVFFTLGFLFFVSGLAVKYHISEAILAFFLGVLVPENTRAFKIIDNTLSPIKELSLGLFFFFFTYKANMDGSTDIPFAIGISLLAIILKLVSTYLSSLLYGFDKRISLRASLSFLQRGEFSLIFSGLYPPAQTITFVLVLITSLIGSFSFVFAPKVANLIFPKRRSSKAPPQVP</sequence>